<sequence>MSYKVVYLHRIVAEQSIGRKLRPGEIVHHLDHDKTNNSPDNLVVCSSASVHRLYHLQSGRQRMEAARLVRQGDLWF</sequence>
<dbReference type="RefSeq" id="WP_172190624.1">
    <property type="nucleotide sequence ID" value="NZ_CAWPPK010000314.1"/>
</dbReference>
<dbReference type="SUPFAM" id="SSF54060">
    <property type="entry name" value="His-Me finger endonucleases"/>
    <property type="match status" value="1"/>
</dbReference>
<gene>
    <name evidence="2" type="ORF">E5S67_04522</name>
</gene>
<evidence type="ECO:0000313" key="3">
    <source>
        <dbReference type="Proteomes" id="UP000702425"/>
    </source>
</evidence>
<dbReference type="Proteomes" id="UP000702425">
    <property type="component" value="Unassembled WGS sequence"/>
</dbReference>
<protein>
    <recommendedName>
        <fullName evidence="1">HNH nuclease domain-containing protein</fullName>
    </recommendedName>
</protein>
<dbReference type="Gene3D" id="3.90.75.20">
    <property type="match status" value="1"/>
</dbReference>
<dbReference type="InterPro" id="IPR003615">
    <property type="entry name" value="HNH_nuc"/>
</dbReference>
<reference evidence="2 3" key="1">
    <citation type="journal article" date="2020" name="Sci. Rep.">
        <title>A novel cyanobacterial geosmin producer, revising GeoA distribution and dispersion patterns in Bacteria.</title>
        <authorList>
            <person name="Churro C."/>
            <person name="Semedo-Aguiar A.P."/>
            <person name="Silva A.D."/>
            <person name="Pereira-Leal J.B."/>
            <person name="Leite R.B."/>
        </authorList>
    </citation>
    <scope>NUCLEOTIDE SEQUENCE [LARGE SCALE GENOMIC DNA]</scope>
    <source>
        <strain evidence="2 3">IPMA8</strain>
    </source>
</reference>
<evidence type="ECO:0000313" key="2">
    <source>
        <dbReference type="EMBL" id="NQE36757.1"/>
    </source>
</evidence>
<keyword evidence="3" id="KW-1185">Reference proteome</keyword>
<comment type="caution">
    <text evidence="2">The sequence shown here is derived from an EMBL/GenBank/DDBJ whole genome shotgun (WGS) entry which is preliminary data.</text>
</comment>
<organism evidence="2 3">
    <name type="scientific">Microcoleus asticus IPMA8</name>
    <dbReference type="NCBI Taxonomy" id="2563858"/>
    <lineage>
        <taxon>Bacteria</taxon>
        <taxon>Bacillati</taxon>
        <taxon>Cyanobacteriota</taxon>
        <taxon>Cyanophyceae</taxon>
        <taxon>Oscillatoriophycideae</taxon>
        <taxon>Oscillatoriales</taxon>
        <taxon>Microcoleaceae</taxon>
        <taxon>Microcoleus</taxon>
        <taxon>Microcoleus asticus</taxon>
    </lineage>
</organism>
<accession>A0ABX2D293</accession>
<dbReference type="Pfam" id="PF13392">
    <property type="entry name" value="HNH_3"/>
    <property type="match status" value="1"/>
</dbReference>
<evidence type="ECO:0000259" key="1">
    <source>
        <dbReference type="Pfam" id="PF13392"/>
    </source>
</evidence>
<dbReference type="InterPro" id="IPR044925">
    <property type="entry name" value="His-Me_finger_sf"/>
</dbReference>
<proteinExistence type="predicted"/>
<dbReference type="EMBL" id="SRRZ01000096">
    <property type="protein sequence ID" value="NQE36757.1"/>
    <property type="molecule type" value="Genomic_DNA"/>
</dbReference>
<name>A0ABX2D293_9CYAN</name>
<feature type="domain" description="HNH nuclease" evidence="1">
    <location>
        <begin position="6"/>
        <end position="51"/>
    </location>
</feature>